<evidence type="ECO:0000313" key="2">
    <source>
        <dbReference type="EMBL" id="MDE1461740.1"/>
    </source>
</evidence>
<name>A0ABT5U5V2_9GAMM</name>
<dbReference type="EMBL" id="JAPMOU010000006">
    <property type="protein sequence ID" value="MDE1461740.1"/>
    <property type="molecule type" value="Genomic_DNA"/>
</dbReference>
<dbReference type="Gene3D" id="2.170.16.10">
    <property type="entry name" value="Hedgehog/Intein (Hint) domain"/>
    <property type="match status" value="1"/>
</dbReference>
<feature type="region of interest" description="Disordered" evidence="1">
    <location>
        <begin position="177"/>
        <end position="196"/>
    </location>
</feature>
<sequence length="232" mass="25973">MVYSKDPETGEVALKPITDRILTEGKPLYTLVLKNTEGEEETIEVTDNHPFWVIGKGWVDSAKLESGMQIEAFKGKSLEVVSLTEAGRTEDTYNLTVADFHTYYAGEQQAFVHNECPCSKASELPLIKQGSKAWSKAVDSIRNATGHAVDGSGHNFRVTSQRDAKQLVKDAFGNKLPHQKPQTRGTHGYEYHRGNETGTVPFSNDLQHIKWYDWRSGKNTGADGHVFFDIWN</sequence>
<accession>A0ABT5U5V2</accession>
<dbReference type="RefSeq" id="WP_274688164.1">
    <property type="nucleotide sequence ID" value="NZ_JAPMOU010000006.1"/>
</dbReference>
<proteinExistence type="predicted"/>
<dbReference type="SUPFAM" id="SSF51294">
    <property type="entry name" value="Hedgehog/intein (Hint) domain"/>
    <property type="match status" value="1"/>
</dbReference>
<reference evidence="2 3" key="1">
    <citation type="submission" date="2022-11" db="EMBL/GenBank/DDBJ databases">
        <title>Spartinivicinus poritis sp. nov., isolated from scleractinian coral Porites lutea.</title>
        <authorList>
            <person name="Zhang G."/>
            <person name="Cai L."/>
            <person name="Wei Q."/>
        </authorList>
    </citation>
    <scope>NUCLEOTIDE SEQUENCE [LARGE SCALE GENOMIC DNA]</scope>
    <source>
        <strain evidence="2 3">A2-2</strain>
    </source>
</reference>
<evidence type="ECO:0000256" key="1">
    <source>
        <dbReference type="SAM" id="MobiDB-lite"/>
    </source>
</evidence>
<comment type="caution">
    <text evidence="2">The sequence shown here is derived from an EMBL/GenBank/DDBJ whole genome shotgun (WGS) entry which is preliminary data.</text>
</comment>
<keyword evidence="3" id="KW-1185">Reference proteome</keyword>
<dbReference type="Proteomes" id="UP001528823">
    <property type="component" value="Unassembled WGS sequence"/>
</dbReference>
<gene>
    <name evidence="2" type="ORF">ORQ98_07145</name>
</gene>
<evidence type="ECO:0000313" key="3">
    <source>
        <dbReference type="Proteomes" id="UP001528823"/>
    </source>
</evidence>
<dbReference type="Pfam" id="PF07591">
    <property type="entry name" value="PT-HINT"/>
    <property type="match status" value="1"/>
</dbReference>
<protein>
    <submittedName>
        <fullName evidence="2">Polymorphic toxin-type HINT domain-containing protein</fullName>
    </submittedName>
</protein>
<dbReference type="InterPro" id="IPR036844">
    <property type="entry name" value="Hint_dom_sf"/>
</dbReference>
<organism evidence="2 3">
    <name type="scientific">Spartinivicinus poritis</name>
    <dbReference type="NCBI Taxonomy" id="2994640"/>
    <lineage>
        <taxon>Bacteria</taxon>
        <taxon>Pseudomonadati</taxon>
        <taxon>Pseudomonadota</taxon>
        <taxon>Gammaproteobacteria</taxon>
        <taxon>Oceanospirillales</taxon>
        <taxon>Zooshikellaceae</taxon>
        <taxon>Spartinivicinus</taxon>
    </lineage>
</organism>